<dbReference type="InterPro" id="IPR000504">
    <property type="entry name" value="RRM_dom"/>
</dbReference>
<feature type="domain" description="RRM" evidence="8">
    <location>
        <begin position="2"/>
        <end position="79"/>
    </location>
</feature>
<dbReference type="InterPro" id="IPR012677">
    <property type="entry name" value="Nucleotide-bd_a/b_plait_sf"/>
</dbReference>
<feature type="compositionally biased region" description="Basic and acidic residues" evidence="7">
    <location>
        <begin position="166"/>
        <end position="187"/>
    </location>
</feature>
<dbReference type="Pfam" id="PF00076">
    <property type="entry name" value="RRM_1"/>
    <property type="match status" value="6"/>
</dbReference>
<feature type="domain" description="RRM" evidence="8">
    <location>
        <begin position="737"/>
        <end position="817"/>
    </location>
</feature>
<keyword evidence="3" id="KW-0677">Repeat</keyword>
<evidence type="ECO:0000259" key="8">
    <source>
        <dbReference type="PROSITE" id="PS50102"/>
    </source>
</evidence>
<evidence type="ECO:0000256" key="5">
    <source>
        <dbReference type="ARBA" id="ARBA00023242"/>
    </source>
</evidence>
<accession>R4WD88</accession>
<evidence type="ECO:0000256" key="7">
    <source>
        <dbReference type="SAM" id="MobiDB-lite"/>
    </source>
</evidence>
<dbReference type="CDD" id="cd12571">
    <property type="entry name" value="RRM6_RBM19"/>
    <property type="match status" value="1"/>
</dbReference>
<comment type="similarity">
    <text evidence="2">Belongs to the RRM MRD1 family.</text>
</comment>
<feature type="region of interest" description="Disordered" evidence="7">
    <location>
        <begin position="166"/>
        <end position="188"/>
    </location>
</feature>
<dbReference type="EMBL" id="AK417478">
    <property type="protein sequence ID" value="BAN20693.1"/>
    <property type="molecule type" value="mRNA"/>
</dbReference>
<feature type="compositionally biased region" description="Polar residues" evidence="7">
    <location>
        <begin position="844"/>
        <end position="854"/>
    </location>
</feature>
<feature type="domain" description="RRM" evidence="8">
    <location>
        <begin position="325"/>
        <end position="403"/>
    </location>
</feature>
<dbReference type="InterPro" id="IPR034420">
    <property type="entry name" value="RBM19_RRM4"/>
</dbReference>
<evidence type="ECO:0000256" key="3">
    <source>
        <dbReference type="ARBA" id="ARBA00022737"/>
    </source>
</evidence>
<organism evidence="9">
    <name type="scientific">Riptortus pedestris</name>
    <name type="common">Bean bug</name>
    <dbReference type="NCBI Taxonomy" id="329032"/>
    <lineage>
        <taxon>Eukaryota</taxon>
        <taxon>Metazoa</taxon>
        <taxon>Ecdysozoa</taxon>
        <taxon>Arthropoda</taxon>
        <taxon>Hexapoda</taxon>
        <taxon>Insecta</taxon>
        <taxon>Pterygota</taxon>
        <taxon>Neoptera</taxon>
        <taxon>Paraneoptera</taxon>
        <taxon>Hemiptera</taxon>
        <taxon>Heteroptera</taxon>
        <taxon>Panheteroptera</taxon>
        <taxon>Pentatomomorpha</taxon>
        <taxon>Coreoidea</taxon>
        <taxon>Alydidae</taxon>
        <taxon>Riptortus</taxon>
    </lineage>
</organism>
<dbReference type="AlphaFoldDB" id="R4WD88"/>
<dbReference type="GO" id="GO:0005737">
    <property type="term" value="C:cytoplasm"/>
    <property type="evidence" value="ECO:0007669"/>
    <property type="project" value="TreeGrafter"/>
</dbReference>
<evidence type="ECO:0000256" key="1">
    <source>
        <dbReference type="ARBA" id="ARBA00004123"/>
    </source>
</evidence>
<dbReference type="GO" id="GO:0003729">
    <property type="term" value="F:mRNA binding"/>
    <property type="evidence" value="ECO:0007669"/>
    <property type="project" value="TreeGrafter"/>
</dbReference>
<keyword evidence="5" id="KW-0539">Nucleus</keyword>
<feature type="region of interest" description="Disordered" evidence="7">
    <location>
        <begin position="583"/>
        <end position="633"/>
    </location>
</feature>
<dbReference type="InterPro" id="IPR035979">
    <property type="entry name" value="RBD_domain_sf"/>
</dbReference>
<keyword evidence="4 6" id="KW-0694">RNA-binding</keyword>
<dbReference type="SMART" id="SM00360">
    <property type="entry name" value="RRM"/>
    <property type="match status" value="6"/>
</dbReference>
<feature type="region of interest" description="Disordered" evidence="7">
    <location>
        <begin position="829"/>
        <end position="864"/>
    </location>
</feature>
<dbReference type="InterPro" id="IPR034423">
    <property type="entry name" value="RBM19_RRM5"/>
</dbReference>
<evidence type="ECO:0000256" key="6">
    <source>
        <dbReference type="PROSITE-ProRule" id="PRU00176"/>
    </source>
</evidence>
<dbReference type="Gene3D" id="3.30.70.330">
    <property type="match status" value="6"/>
</dbReference>
<sequence>MSRIIVKNLPNNVTSDKVKEKFSEFGRVTDVQLKFTPDGKFRKFGFVGFEKDEEAQNALTHLDKTFFGTSRIDVQICTELGDSKKPKSWSKYAADSSAFQKIHGKKIDSMVAQLSKHQKKKKKTISPEVIESLQKYMDHPYFMEFLELRGKKDLVLKILKEQAEKKESNSEVEEEKSHSKEEEKENKSAAFAAISDSEYLKLKTKGKASTKDFDSTKPSDQQKVQLYNIKLRNLPYKAKKKDVKELFAPLVPASIRFIENVKGVAYVGFKSEKEMRQALVKNKTFLSGKQILINEIKEKVGFQKPDKWKEQEDSLKNEECIAESGRIFVRNLPYSVTEEELEKLFSEFGPVTEVVLPVDKIARQVRGYGVITFLMPEHAVAAYCKLDGTIFHGRMLHLLPGKAKEEPDESTDAPYKVTKEKKLKATAGSSHNWNTLFIDHNAIADVVAEKYNSTREEVLTGSDAAVRLALGETQIVNETKKFLEDNGVHLDAFNQEASSPRSKTVILVKNLPAGTSVLEIRNIFSKHGELGRILLPPSGATAIVEFLEPSEARSAFRQLAYTKFKHLPLYLEWAPNNTFKANTESKAEEEGNNVDGTQVEDIQSNGAESKSDGISKSPPRVESDEEIEPEPNTTLFVKNLNFETNEKSLKEHFEFCGKVSSVQVAKKKDTKNPGAFLSMGYGFVRFYRKSSVDDALKRLQGSKLDGHVLELKRSNKTLVPDVVNVRKKTNLEEQTGSKILVRNIPFQATEKEIENLFKTFGVLKFVRLPKKLVGTGPHRGFGFVEYLSKSDAKRAMKALCQSTHLFGRRLVLEWAKEDEGIAELRKRTAQHFHPDSPSAKNKKATFSLNENQVENMMDEPEDEM</sequence>
<dbReference type="SUPFAM" id="SSF54928">
    <property type="entry name" value="RNA-binding domain, RBD"/>
    <property type="match status" value="5"/>
</dbReference>
<proteinExistence type="evidence at transcript level"/>
<comment type="subcellular location">
    <subcellularLocation>
        <location evidence="1">Nucleus</location>
    </subcellularLocation>
</comment>
<dbReference type="GO" id="GO:0005634">
    <property type="term" value="C:nucleus"/>
    <property type="evidence" value="ECO:0007669"/>
    <property type="project" value="UniProtKB-SubCell"/>
</dbReference>
<protein>
    <submittedName>
        <fullName evidence="9">RNA binding motif protein</fullName>
    </submittedName>
</protein>
<feature type="domain" description="RRM" evidence="8">
    <location>
        <begin position="504"/>
        <end position="576"/>
    </location>
</feature>
<dbReference type="PANTHER" id="PTHR23003:SF58">
    <property type="entry name" value="RNA-BINDING PROTEIN 19-LIKE PROTEIN-RELATED"/>
    <property type="match status" value="1"/>
</dbReference>
<reference evidence="9" key="1">
    <citation type="journal article" date="2013" name="PLoS ONE">
        <title>Gene expression in gut symbiotic organ of stinkbug affected by extracellular bacterial symbiont.</title>
        <authorList>
            <person name="Futahashi R."/>
            <person name="Tanaka K."/>
            <person name="Tanahashi M."/>
            <person name="Nikoh N."/>
            <person name="Kikuchi Y."/>
            <person name="Lee B.L."/>
            <person name="Fukatsu T."/>
        </authorList>
    </citation>
    <scope>NUCLEOTIDE SEQUENCE</scope>
    <source>
        <tissue evidence="9">Midgut</tissue>
    </source>
</reference>
<dbReference type="InterPro" id="IPR050374">
    <property type="entry name" value="RRT5_SRSF_SR"/>
</dbReference>
<evidence type="ECO:0000256" key="4">
    <source>
        <dbReference type="ARBA" id="ARBA00022884"/>
    </source>
</evidence>
<feature type="compositionally biased region" description="Polar residues" evidence="7">
    <location>
        <begin position="594"/>
        <end position="614"/>
    </location>
</feature>
<dbReference type="FunFam" id="3.30.70.330:FF:000277">
    <property type="entry name" value="RNA binding motif protein 19"/>
    <property type="match status" value="1"/>
</dbReference>
<dbReference type="InterPro" id="IPR034421">
    <property type="entry name" value="RBM19_RRM6"/>
</dbReference>
<dbReference type="FunFam" id="3.30.70.330:FF:000738">
    <property type="entry name" value="RNA-binding motif protein 19"/>
    <property type="match status" value="1"/>
</dbReference>
<dbReference type="PANTHER" id="PTHR23003">
    <property type="entry name" value="RNA RECOGNITION MOTIF RRM DOMAIN CONTAINING PROTEIN"/>
    <property type="match status" value="1"/>
</dbReference>
<feature type="domain" description="RRM" evidence="8">
    <location>
        <begin position="227"/>
        <end position="298"/>
    </location>
</feature>
<evidence type="ECO:0000313" key="9">
    <source>
        <dbReference type="EMBL" id="BAN20693.1"/>
    </source>
</evidence>
<dbReference type="CDD" id="cd12318">
    <property type="entry name" value="RRM5_RBM19_like"/>
    <property type="match status" value="1"/>
</dbReference>
<evidence type="ECO:0000256" key="2">
    <source>
        <dbReference type="ARBA" id="ARBA00008033"/>
    </source>
</evidence>
<dbReference type="PROSITE" id="PS50102">
    <property type="entry name" value="RRM"/>
    <property type="match status" value="6"/>
</dbReference>
<dbReference type="CDD" id="cd12569">
    <property type="entry name" value="RRM4_RBM19"/>
    <property type="match status" value="1"/>
</dbReference>
<name>R4WD88_RIPPE</name>
<feature type="domain" description="RRM" evidence="8">
    <location>
        <begin position="633"/>
        <end position="716"/>
    </location>
</feature>
<dbReference type="GO" id="GO:1990904">
    <property type="term" value="C:ribonucleoprotein complex"/>
    <property type="evidence" value="ECO:0007669"/>
    <property type="project" value="TreeGrafter"/>
</dbReference>